<protein>
    <submittedName>
        <fullName evidence="2">DUF4055 domain-containing protein</fullName>
    </submittedName>
</protein>
<organism evidence="2 3">
    <name type="scientific">Pseudomonas helleri</name>
    <dbReference type="NCBI Taxonomy" id="1608996"/>
    <lineage>
        <taxon>Bacteria</taxon>
        <taxon>Pseudomonadati</taxon>
        <taxon>Pseudomonadota</taxon>
        <taxon>Gammaproteobacteria</taxon>
        <taxon>Pseudomonadales</taxon>
        <taxon>Pseudomonadaceae</taxon>
        <taxon>Pseudomonas</taxon>
    </lineage>
</organism>
<dbReference type="Pfam" id="PF13264">
    <property type="entry name" value="DUF4055"/>
    <property type="match status" value="1"/>
</dbReference>
<accession>A0A7X1Y3G2</accession>
<dbReference type="Proteomes" id="UP000470186">
    <property type="component" value="Unassembled WGS sequence"/>
</dbReference>
<keyword evidence="3" id="KW-1185">Reference proteome</keyword>
<sequence>MNFTEEAVKDLAAKPFVRPVFVKSELHQAIADAVVKRVDGRGTSMAGLCSAVFEDSIWNGTSFFAVDCSIDGGSPYMYHLSADKILGFKLDEDDVFTEIRIAETAIVPDGDWGEKEVERVRVFQRVGEVVTWSLWENGSGGYTQVVANQAFALKVIPVFPVHSSAVVPSGELFVPSLVKDLVRENLEHYRKLSDYSNILHTTSCPALFITGVDEDAQVIIGASGAIRGPIGATLSYVESNGSATTAGREAIQDLERKMRSRCAGMLENNGPTETATGRALQAGQTNNKVAIIAVNMASALEACLAGYAYFLKIATPDFVVDINTDYGITSNPEELTALANARTMGDLSREDHLQELKRRGILRNEFSVSDNEDRLSTELS</sequence>
<dbReference type="InterPro" id="IPR025129">
    <property type="entry name" value="DUF4055"/>
</dbReference>
<evidence type="ECO:0000313" key="2">
    <source>
        <dbReference type="EMBL" id="MQU29872.1"/>
    </source>
</evidence>
<feature type="domain" description="DUF4055" evidence="1">
    <location>
        <begin position="180"/>
        <end position="309"/>
    </location>
</feature>
<reference evidence="2 3" key="1">
    <citation type="submission" date="2019-10" db="EMBL/GenBank/DDBJ databases">
        <title>Evaluation of single-gene subtyping targets for Pseudomonas.</title>
        <authorList>
            <person name="Reichler S.J."/>
            <person name="Orsi R.H."/>
            <person name="Wiedmann M."/>
            <person name="Martin N.H."/>
            <person name="Murphy S.I."/>
        </authorList>
    </citation>
    <scope>NUCLEOTIDE SEQUENCE [LARGE SCALE GENOMIC DNA]</scope>
    <source>
        <strain evidence="2 3">FSL R10-2107</strain>
    </source>
</reference>
<evidence type="ECO:0000313" key="3">
    <source>
        <dbReference type="Proteomes" id="UP000470186"/>
    </source>
</evidence>
<dbReference type="EMBL" id="WIVX01000001">
    <property type="protein sequence ID" value="MQU29872.1"/>
    <property type="molecule type" value="Genomic_DNA"/>
</dbReference>
<proteinExistence type="predicted"/>
<dbReference type="AlphaFoldDB" id="A0A7X1Y3G2"/>
<gene>
    <name evidence="2" type="ORF">GHO30_00420</name>
</gene>
<name>A0A7X1Y3G2_9PSED</name>
<evidence type="ECO:0000259" key="1">
    <source>
        <dbReference type="Pfam" id="PF13264"/>
    </source>
</evidence>
<comment type="caution">
    <text evidence="2">The sequence shown here is derived from an EMBL/GenBank/DDBJ whole genome shotgun (WGS) entry which is preliminary data.</text>
</comment>